<proteinExistence type="inferred from homology"/>
<evidence type="ECO:0000256" key="1">
    <source>
        <dbReference type="ARBA" id="ARBA00001460"/>
    </source>
</evidence>
<dbReference type="Gene3D" id="1.10.287.1080">
    <property type="entry name" value="MazG-like"/>
    <property type="match status" value="1"/>
</dbReference>
<dbReference type="EMBL" id="PNQX01000001">
    <property type="protein sequence ID" value="PMQ20661.1"/>
    <property type="molecule type" value="Genomic_DNA"/>
</dbReference>
<evidence type="ECO:0000256" key="4">
    <source>
        <dbReference type="ARBA" id="ARBA00013336"/>
    </source>
</evidence>
<dbReference type="Proteomes" id="UP000297638">
    <property type="component" value="Unassembled WGS sequence"/>
</dbReference>
<evidence type="ECO:0000256" key="7">
    <source>
        <dbReference type="ARBA" id="ARBA00022801"/>
    </source>
</evidence>
<dbReference type="RefSeq" id="WP_013349304.1">
    <property type="nucleotide sequence ID" value="NZ_JABUYH010000011.1"/>
</dbReference>
<keyword evidence="6 10" id="KW-0547">Nucleotide-binding</keyword>
<dbReference type="NCBIfam" id="TIGR03188">
    <property type="entry name" value="histidine_hisI"/>
    <property type="match status" value="1"/>
</dbReference>
<evidence type="ECO:0000256" key="10">
    <source>
        <dbReference type="HAMAP-Rule" id="MF_01020"/>
    </source>
</evidence>
<dbReference type="GO" id="GO:0005524">
    <property type="term" value="F:ATP binding"/>
    <property type="evidence" value="ECO:0007669"/>
    <property type="project" value="UniProtKB-KW"/>
</dbReference>
<dbReference type="OMA" id="WMAAEYQ"/>
<comment type="subcellular location">
    <subcellularLocation>
        <location evidence="10">Cytoplasm</location>
    </subcellularLocation>
</comment>
<keyword evidence="5 10" id="KW-0028">Amino-acid biosynthesis</keyword>
<reference evidence="12 14" key="2">
    <citation type="submission" date="2019-03" db="EMBL/GenBank/DDBJ databases">
        <title>Glutamicibacter sp. LJH19 genome.</title>
        <authorList>
            <person name="Sinai Borker S."/>
            <person name="Kumar R."/>
        </authorList>
    </citation>
    <scope>NUCLEOTIDE SEQUENCE [LARGE SCALE GENOMIC DNA]</scope>
    <source>
        <strain evidence="12 14">LJH19</strain>
    </source>
</reference>
<dbReference type="AlphaFoldDB" id="A0A2N7S3D1"/>
<dbReference type="GO" id="GO:0004636">
    <property type="term" value="F:phosphoribosyl-ATP diphosphatase activity"/>
    <property type="evidence" value="ECO:0007669"/>
    <property type="project" value="UniProtKB-UniRule"/>
</dbReference>
<evidence type="ECO:0000313" key="12">
    <source>
        <dbReference type="EMBL" id="TFH56902.1"/>
    </source>
</evidence>
<dbReference type="GeneID" id="303185551"/>
<gene>
    <name evidence="10" type="primary">hisE</name>
    <name evidence="11" type="ORF">CIK84_03425</name>
    <name evidence="12" type="ORF">EXY26_07780</name>
</gene>
<dbReference type="InterPro" id="IPR021130">
    <property type="entry name" value="PRib-ATP_PPHydrolase-like"/>
</dbReference>
<evidence type="ECO:0000313" key="14">
    <source>
        <dbReference type="Proteomes" id="UP000297638"/>
    </source>
</evidence>
<evidence type="ECO:0000256" key="2">
    <source>
        <dbReference type="ARBA" id="ARBA00005204"/>
    </source>
</evidence>
<dbReference type="Pfam" id="PF01503">
    <property type="entry name" value="PRA-PH"/>
    <property type="match status" value="1"/>
</dbReference>
<comment type="catalytic activity">
    <reaction evidence="1 10">
        <text>1-(5-phospho-beta-D-ribosyl)-ATP + H2O = 1-(5-phospho-beta-D-ribosyl)-5'-AMP + diphosphate + H(+)</text>
        <dbReference type="Rhea" id="RHEA:22828"/>
        <dbReference type="ChEBI" id="CHEBI:15377"/>
        <dbReference type="ChEBI" id="CHEBI:15378"/>
        <dbReference type="ChEBI" id="CHEBI:33019"/>
        <dbReference type="ChEBI" id="CHEBI:59457"/>
        <dbReference type="ChEBI" id="CHEBI:73183"/>
        <dbReference type="EC" id="3.6.1.31"/>
    </reaction>
</comment>
<name>A0A2N7S3D1_9MICC</name>
<evidence type="ECO:0000256" key="5">
    <source>
        <dbReference type="ARBA" id="ARBA00022605"/>
    </source>
</evidence>
<keyword evidence="9 10" id="KW-0368">Histidine biosynthesis</keyword>
<dbReference type="CDD" id="cd11547">
    <property type="entry name" value="NTP-PPase_HisE"/>
    <property type="match status" value="1"/>
</dbReference>
<comment type="caution">
    <text evidence="11">The sequence shown here is derived from an EMBL/GenBank/DDBJ whole genome shotgun (WGS) entry which is preliminary data.</text>
</comment>
<dbReference type="InterPro" id="IPR008179">
    <property type="entry name" value="HisE"/>
</dbReference>
<dbReference type="SUPFAM" id="SSF101386">
    <property type="entry name" value="all-alpha NTP pyrophosphatases"/>
    <property type="match status" value="1"/>
</dbReference>
<sequence length="87" mass="9698">MKTFDELFSELSLKAQSRPEGSRTVVELDSGVHGIGKKIVEEAAEVWMAAEYETDEAAAEEISQLLYHLQVLMIAKGMTLADVYKHL</sequence>
<evidence type="ECO:0000256" key="6">
    <source>
        <dbReference type="ARBA" id="ARBA00022741"/>
    </source>
</evidence>
<dbReference type="NCBIfam" id="NF001610">
    <property type="entry name" value="PRK00400.1-1"/>
    <property type="match status" value="1"/>
</dbReference>
<keyword evidence="10" id="KW-0963">Cytoplasm</keyword>
<evidence type="ECO:0000256" key="8">
    <source>
        <dbReference type="ARBA" id="ARBA00022840"/>
    </source>
</evidence>
<dbReference type="Proteomes" id="UP000235739">
    <property type="component" value="Unassembled WGS sequence"/>
</dbReference>
<evidence type="ECO:0000313" key="11">
    <source>
        <dbReference type="EMBL" id="PMQ20661.1"/>
    </source>
</evidence>
<dbReference type="UniPathway" id="UPA00031">
    <property type="reaction ID" value="UER00007"/>
</dbReference>
<dbReference type="EC" id="3.6.1.31" evidence="3 10"/>
<dbReference type="PANTHER" id="PTHR42945">
    <property type="entry name" value="HISTIDINE BIOSYNTHESIS BIFUNCTIONAL PROTEIN"/>
    <property type="match status" value="1"/>
</dbReference>
<keyword evidence="8 10" id="KW-0067">ATP-binding</keyword>
<protein>
    <recommendedName>
        <fullName evidence="4 10">Phosphoribosyl-ATP pyrophosphatase</fullName>
        <shortName evidence="10">PRA-PH</shortName>
        <ecNumber evidence="3 10">3.6.1.31</ecNumber>
    </recommendedName>
</protein>
<accession>A0A2N7S3D1</accession>
<dbReference type="GO" id="GO:0005737">
    <property type="term" value="C:cytoplasm"/>
    <property type="evidence" value="ECO:0007669"/>
    <property type="project" value="UniProtKB-SubCell"/>
</dbReference>
<dbReference type="GO" id="GO:0000105">
    <property type="term" value="P:L-histidine biosynthetic process"/>
    <property type="evidence" value="ECO:0007669"/>
    <property type="project" value="UniProtKB-UniRule"/>
</dbReference>
<comment type="pathway">
    <text evidence="2 10">Amino-acid biosynthesis; L-histidine biosynthesis; L-histidine from 5-phospho-alpha-D-ribose 1-diphosphate: step 2/9.</text>
</comment>
<keyword evidence="7 10" id="KW-0378">Hydrolase</keyword>
<evidence type="ECO:0000256" key="3">
    <source>
        <dbReference type="ARBA" id="ARBA00012414"/>
    </source>
</evidence>
<evidence type="ECO:0000256" key="9">
    <source>
        <dbReference type="ARBA" id="ARBA00023102"/>
    </source>
</evidence>
<organism evidence="11 13">
    <name type="scientific">Glutamicibacter arilaitensis</name>
    <dbReference type="NCBI Taxonomy" id="256701"/>
    <lineage>
        <taxon>Bacteria</taxon>
        <taxon>Bacillati</taxon>
        <taxon>Actinomycetota</taxon>
        <taxon>Actinomycetes</taxon>
        <taxon>Micrococcales</taxon>
        <taxon>Micrococcaceae</taxon>
        <taxon>Glutamicibacter</taxon>
    </lineage>
</organism>
<dbReference type="PANTHER" id="PTHR42945:SF1">
    <property type="entry name" value="HISTIDINE BIOSYNTHESIS BIFUNCTIONAL PROTEIN HIS7"/>
    <property type="match status" value="1"/>
</dbReference>
<dbReference type="HAMAP" id="MF_01020">
    <property type="entry name" value="HisE"/>
    <property type="match status" value="1"/>
</dbReference>
<dbReference type="EMBL" id="SPDS01000001">
    <property type="protein sequence ID" value="TFH56902.1"/>
    <property type="molecule type" value="Genomic_DNA"/>
</dbReference>
<comment type="similarity">
    <text evidence="10">Belongs to the PRA-PH family.</text>
</comment>
<reference evidence="11 13" key="1">
    <citation type="journal article" date="2017" name="Elife">
        <title>Extensive horizontal gene transfer in cheese-associated bacteria.</title>
        <authorList>
            <person name="Bonham K.S."/>
            <person name="Wolfe B.E."/>
            <person name="Dutton R.J."/>
        </authorList>
    </citation>
    <scope>NUCLEOTIDE SEQUENCE [LARGE SCALE GENOMIC DNA]</scope>
    <source>
        <strain evidence="11 13">JB182</strain>
    </source>
</reference>
<evidence type="ECO:0000313" key="13">
    <source>
        <dbReference type="Proteomes" id="UP000235739"/>
    </source>
</evidence>